<evidence type="ECO:0000313" key="2">
    <source>
        <dbReference type="EMBL" id="MPC54626.1"/>
    </source>
</evidence>
<protein>
    <submittedName>
        <fullName evidence="2">Uncharacterized protein</fullName>
    </submittedName>
</protein>
<organism evidence="2 3">
    <name type="scientific">Portunus trituberculatus</name>
    <name type="common">Swimming crab</name>
    <name type="synonym">Neptunus trituberculatus</name>
    <dbReference type="NCBI Taxonomy" id="210409"/>
    <lineage>
        <taxon>Eukaryota</taxon>
        <taxon>Metazoa</taxon>
        <taxon>Ecdysozoa</taxon>
        <taxon>Arthropoda</taxon>
        <taxon>Crustacea</taxon>
        <taxon>Multicrustacea</taxon>
        <taxon>Malacostraca</taxon>
        <taxon>Eumalacostraca</taxon>
        <taxon>Eucarida</taxon>
        <taxon>Decapoda</taxon>
        <taxon>Pleocyemata</taxon>
        <taxon>Brachyura</taxon>
        <taxon>Eubrachyura</taxon>
        <taxon>Portunoidea</taxon>
        <taxon>Portunidae</taxon>
        <taxon>Portuninae</taxon>
        <taxon>Portunus</taxon>
    </lineage>
</organism>
<evidence type="ECO:0000313" key="3">
    <source>
        <dbReference type="Proteomes" id="UP000324222"/>
    </source>
</evidence>
<dbReference type="AlphaFoldDB" id="A0A5B7GAV6"/>
<feature type="region of interest" description="Disordered" evidence="1">
    <location>
        <begin position="1"/>
        <end position="27"/>
    </location>
</feature>
<dbReference type="Proteomes" id="UP000324222">
    <property type="component" value="Unassembled WGS sequence"/>
</dbReference>
<dbReference type="EMBL" id="VSRR010012498">
    <property type="protein sequence ID" value="MPC54626.1"/>
    <property type="molecule type" value="Genomic_DNA"/>
</dbReference>
<reference evidence="2 3" key="1">
    <citation type="submission" date="2019-05" db="EMBL/GenBank/DDBJ databases">
        <title>Another draft genome of Portunus trituberculatus and its Hox gene families provides insights of decapod evolution.</title>
        <authorList>
            <person name="Jeong J.-H."/>
            <person name="Song I."/>
            <person name="Kim S."/>
            <person name="Choi T."/>
            <person name="Kim D."/>
            <person name="Ryu S."/>
            <person name="Kim W."/>
        </authorList>
    </citation>
    <scope>NUCLEOTIDE SEQUENCE [LARGE SCALE GENOMIC DNA]</scope>
    <source>
        <tissue evidence="2">Muscle</tissue>
    </source>
</reference>
<gene>
    <name evidence="2" type="ORF">E2C01_048548</name>
</gene>
<sequence>MGGAAAAGRAVSGEGRDGRDGRHREGCRGHNIGCGGGGGDGVRYPDSEALHQLAVLCCSEGGVVVTVQQEGREPGGVAGGVAAGVWGAEWWPGAAPSRLAVSFSASPETQDLPPLTFLRRVFHSTRDPLLPYSWRDKRPMQRARSKN</sequence>
<keyword evidence="3" id="KW-1185">Reference proteome</keyword>
<accession>A0A5B7GAV6</accession>
<feature type="compositionally biased region" description="Low complexity" evidence="1">
    <location>
        <begin position="1"/>
        <end position="13"/>
    </location>
</feature>
<proteinExistence type="predicted"/>
<name>A0A5B7GAV6_PORTR</name>
<feature type="compositionally biased region" description="Basic and acidic residues" evidence="1">
    <location>
        <begin position="14"/>
        <end position="27"/>
    </location>
</feature>
<evidence type="ECO:0000256" key="1">
    <source>
        <dbReference type="SAM" id="MobiDB-lite"/>
    </source>
</evidence>
<comment type="caution">
    <text evidence="2">The sequence shown here is derived from an EMBL/GenBank/DDBJ whole genome shotgun (WGS) entry which is preliminary data.</text>
</comment>